<feature type="non-terminal residue" evidence="10">
    <location>
        <position position="460"/>
    </location>
</feature>
<comment type="function">
    <text evidence="8">6-O-sulfation enzyme which catalyzes the transfer of sulfate from 3'-phosphoadenosine 5'-phosphosulfate (PAPS) to position 6 of the N-sulfoglucosamine residue (GlcNS) of heparan sulfate.</text>
</comment>
<evidence type="ECO:0000256" key="5">
    <source>
        <dbReference type="ARBA" id="ARBA00022989"/>
    </source>
</evidence>
<organism evidence="10 11">
    <name type="scientific">Pseudoatta argentina</name>
    <dbReference type="NCBI Taxonomy" id="621737"/>
    <lineage>
        <taxon>Eukaryota</taxon>
        <taxon>Metazoa</taxon>
        <taxon>Ecdysozoa</taxon>
        <taxon>Arthropoda</taxon>
        <taxon>Hexapoda</taxon>
        <taxon>Insecta</taxon>
        <taxon>Pterygota</taxon>
        <taxon>Neoptera</taxon>
        <taxon>Endopterygota</taxon>
        <taxon>Hymenoptera</taxon>
        <taxon>Apocrita</taxon>
        <taxon>Aculeata</taxon>
        <taxon>Formicoidea</taxon>
        <taxon>Formicidae</taxon>
        <taxon>Myrmicinae</taxon>
        <taxon>Pseudoatta</taxon>
    </lineage>
</organism>
<feature type="non-terminal residue" evidence="10">
    <location>
        <position position="1"/>
    </location>
</feature>
<keyword evidence="3 8" id="KW-0808">Transferase</keyword>
<dbReference type="EMBL" id="JAANIA010001476">
    <property type="protein sequence ID" value="KAG5320362.1"/>
    <property type="molecule type" value="Genomic_DNA"/>
</dbReference>
<evidence type="ECO:0000256" key="1">
    <source>
        <dbReference type="ARBA" id="ARBA00004167"/>
    </source>
</evidence>
<comment type="caution">
    <text evidence="10">The sequence shown here is derived from an EMBL/GenBank/DDBJ whole genome shotgun (WGS) entry which is preliminary data.</text>
</comment>
<evidence type="ECO:0000256" key="7">
    <source>
        <dbReference type="ARBA" id="ARBA00023180"/>
    </source>
</evidence>
<evidence type="ECO:0000256" key="9">
    <source>
        <dbReference type="SAM" id="MobiDB-lite"/>
    </source>
</evidence>
<dbReference type="PANTHER" id="PTHR12812:SF0">
    <property type="entry name" value="HEPARAN-SULFATE 6-O-SULFOTRANSFERASE"/>
    <property type="match status" value="1"/>
</dbReference>
<evidence type="ECO:0000313" key="10">
    <source>
        <dbReference type="EMBL" id="KAG5320362.1"/>
    </source>
</evidence>
<keyword evidence="11" id="KW-1185">Reference proteome</keyword>
<feature type="compositionally biased region" description="Basic and acidic residues" evidence="9">
    <location>
        <begin position="34"/>
        <end position="47"/>
    </location>
</feature>
<evidence type="ECO:0000256" key="2">
    <source>
        <dbReference type="ARBA" id="ARBA00010109"/>
    </source>
</evidence>
<proteinExistence type="inferred from homology"/>
<reference evidence="10" key="1">
    <citation type="submission" date="2020-02" db="EMBL/GenBank/DDBJ databases">
        <title>Relaxed selection underlies rapid genomic changes in the transitions from sociality to social parasitism in ants.</title>
        <authorList>
            <person name="Bi X."/>
        </authorList>
    </citation>
    <scope>NUCLEOTIDE SEQUENCE</scope>
    <source>
        <strain evidence="10">BGI-DK2014c</strain>
        <tissue evidence="10">Whole body</tissue>
    </source>
</reference>
<dbReference type="Proteomes" id="UP000668214">
    <property type="component" value="Unassembled WGS sequence"/>
</dbReference>
<keyword evidence="4 8" id="KW-0812">Transmembrane</keyword>
<evidence type="ECO:0000256" key="3">
    <source>
        <dbReference type="ARBA" id="ARBA00022679"/>
    </source>
</evidence>
<dbReference type="InterPro" id="IPR027417">
    <property type="entry name" value="P-loop_NTPase"/>
</dbReference>
<dbReference type="PANTHER" id="PTHR12812">
    <property type="entry name" value="HEPARAN SULFATE 6-O-SULFOTRANSFERASE 3"/>
    <property type="match status" value="1"/>
</dbReference>
<dbReference type="Pfam" id="PF03567">
    <property type="entry name" value="Sulfotransfer_2"/>
    <property type="match status" value="1"/>
</dbReference>
<keyword evidence="7" id="KW-0325">Glycoprotein</keyword>
<comment type="similarity">
    <text evidence="2 8">Belongs to the sulfotransferase 6 family.</text>
</comment>
<evidence type="ECO:0000313" key="11">
    <source>
        <dbReference type="Proteomes" id="UP000668214"/>
    </source>
</evidence>
<comment type="subcellular location">
    <subcellularLocation>
        <location evidence="1">Membrane</location>
        <topology evidence="1">Single-pass membrane protein</topology>
    </subcellularLocation>
    <subcellularLocation>
        <location evidence="8">Membrane</location>
        <topology evidence="8">Single-pass type II membrane protein</topology>
    </subcellularLocation>
</comment>
<dbReference type="GO" id="GO:0017095">
    <property type="term" value="F:heparan sulfate 6-sulfotransferase activity"/>
    <property type="evidence" value="ECO:0007669"/>
    <property type="project" value="TreeGrafter"/>
</dbReference>
<keyword evidence="8" id="KW-0735">Signal-anchor</keyword>
<dbReference type="Gene3D" id="3.40.50.300">
    <property type="entry name" value="P-loop containing nucleotide triphosphate hydrolases"/>
    <property type="match status" value="1"/>
</dbReference>
<feature type="region of interest" description="Disordered" evidence="9">
    <location>
        <begin position="26"/>
        <end position="47"/>
    </location>
</feature>
<evidence type="ECO:0000256" key="4">
    <source>
        <dbReference type="ARBA" id="ARBA00022692"/>
    </source>
</evidence>
<dbReference type="EC" id="2.8.2.-" evidence="8"/>
<gene>
    <name evidence="10" type="primary">Hs6st3b</name>
    <name evidence="10" type="ORF">G6Z78_0012791</name>
</gene>
<dbReference type="GO" id="GO:0016020">
    <property type="term" value="C:membrane"/>
    <property type="evidence" value="ECO:0007669"/>
    <property type="project" value="UniProtKB-SubCell"/>
</dbReference>
<dbReference type="InterPro" id="IPR010635">
    <property type="entry name" value="Heparan_SO4-6-sulfoTrfase"/>
</dbReference>
<feature type="transmembrane region" description="Helical" evidence="8">
    <location>
        <begin position="439"/>
        <end position="458"/>
    </location>
</feature>
<sequence length="460" mass="52350">MGRRTGVDAEIGATISELEVLVASEVEREDEGEGKENIYDGRSATRMESRHPRKNRLRSIVGICLFLALTGIIYLGYFCPDHVCALTNREIRESIGLSESLSIAPGSPVAGSAALSSVSIELDRNGLLSVHPAFKLQSIQGSLGYDDIFANDTFQFDINAHDVMVFLHIQKTEIERNRPFTGKGKRTLKLLHDNARPHVGKPVKETLLALGWEVLPHPAYSPDIAPSDYHLFRSMQNALSGGTLFGKHLVRDLELQRPCSCQRRRKRCFCFRPNHNENWLFSRYSTGWKCGLHADWTELTNCVDTELNKIEGDGIKRRYFYITIIRDPVARYLSEFRHVQRGATWRGARHWCGGTQANIPQCYDGPNWKGVTLEEFMECPYNLARNRQTRMLADLSIVGCYNSTLSKTDKERLILASAKHNLQFMPFFMLTEYQKVCNMLKYTQLIFIVIVIVIIITISR</sequence>
<dbReference type="AlphaFoldDB" id="A0A836FJU4"/>
<comment type="caution">
    <text evidence="8">Lacks conserved residue(s) required for the propagation of feature annotation.</text>
</comment>
<keyword evidence="5 8" id="KW-1133">Transmembrane helix</keyword>
<evidence type="ECO:0000256" key="8">
    <source>
        <dbReference type="RuleBase" id="RU364122"/>
    </source>
</evidence>
<comment type="catalytic activity">
    <reaction evidence="8">
        <text>alpha-D-glucosaminyl-[heparan sulfate](n) + 3'-phosphoadenylyl sulfate = 6-sulfo-alpha-D-glucosaminyl-[heparan sulfate](n) + adenosine 3',5'-bisphosphate + H(+)</text>
        <dbReference type="Rhea" id="RHEA:56604"/>
        <dbReference type="Rhea" id="RHEA-COMP:9830"/>
        <dbReference type="Rhea" id="RHEA-COMP:14621"/>
        <dbReference type="ChEBI" id="CHEBI:15378"/>
        <dbReference type="ChEBI" id="CHEBI:58339"/>
        <dbReference type="ChEBI" id="CHEBI:58343"/>
        <dbReference type="ChEBI" id="CHEBI:58388"/>
        <dbReference type="ChEBI" id="CHEBI:140604"/>
    </reaction>
</comment>
<evidence type="ECO:0000256" key="6">
    <source>
        <dbReference type="ARBA" id="ARBA00023136"/>
    </source>
</evidence>
<dbReference type="InterPro" id="IPR005331">
    <property type="entry name" value="Sulfotransferase"/>
</dbReference>
<protein>
    <recommendedName>
        <fullName evidence="8">Heparan-sulfate 6-O-sulfotransferase</fullName>
        <ecNumber evidence="8">2.8.2.-</ecNumber>
    </recommendedName>
</protein>
<accession>A0A836FJU4</accession>
<keyword evidence="6 8" id="KW-0472">Membrane</keyword>
<name>A0A836FJU4_9HYME</name>
<feature type="transmembrane region" description="Helical" evidence="8">
    <location>
        <begin position="57"/>
        <end position="77"/>
    </location>
</feature>